<dbReference type="STRING" id="1314773.A0A3N2PZQ5"/>
<dbReference type="EMBL" id="ML119053">
    <property type="protein sequence ID" value="ROT39918.1"/>
    <property type="molecule type" value="Genomic_DNA"/>
</dbReference>
<proteinExistence type="predicted"/>
<protein>
    <recommendedName>
        <fullName evidence="2">Enoyl reductase (ER) domain-containing protein</fullName>
    </recommendedName>
</protein>
<dbReference type="OrthoDB" id="5422628at2759"/>
<dbReference type="Gene3D" id="3.90.180.10">
    <property type="entry name" value="Medium-chain alcohol dehydrogenases, catalytic domain"/>
    <property type="match status" value="1"/>
</dbReference>
<feature type="compositionally biased region" description="Polar residues" evidence="1">
    <location>
        <begin position="2060"/>
        <end position="2078"/>
    </location>
</feature>
<feature type="compositionally biased region" description="Basic and acidic residues" evidence="1">
    <location>
        <begin position="387"/>
        <end position="396"/>
    </location>
</feature>
<name>A0A3N2PZQ5_SODAK</name>
<accession>A0A3N2PZQ5</accession>
<dbReference type="SMART" id="SM00829">
    <property type="entry name" value="PKS_ER"/>
    <property type="match status" value="1"/>
</dbReference>
<dbReference type="PANTHER" id="PTHR43482:SF1">
    <property type="entry name" value="PROTEIN AST1-RELATED"/>
    <property type="match status" value="1"/>
</dbReference>
<dbReference type="CDD" id="cd00065">
    <property type="entry name" value="FYVE_like_SF"/>
    <property type="match status" value="1"/>
</dbReference>
<dbReference type="GeneID" id="39582571"/>
<feature type="region of interest" description="Disordered" evidence="1">
    <location>
        <begin position="2135"/>
        <end position="2156"/>
    </location>
</feature>
<dbReference type="PANTHER" id="PTHR43482">
    <property type="entry name" value="PROTEIN AST1-RELATED"/>
    <property type="match status" value="1"/>
</dbReference>
<dbReference type="InterPro" id="IPR052585">
    <property type="entry name" value="Lipid_raft_assoc_Zn_ADH"/>
</dbReference>
<feature type="region of interest" description="Disordered" evidence="1">
    <location>
        <begin position="216"/>
        <end position="253"/>
    </location>
</feature>
<feature type="region of interest" description="Disordered" evidence="1">
    <location>
        <begin position="135"/>
        <end position="185"/>
    </location>
</feature>
<feature type="compositionally biased region" description="Pro residues" evidence="1">
    <location>
        <begin position="2181"/>
        <end position="2191"/>
    </location>
</feature>
<feature type="compositionally biased region" description="Basic and acidic residues" evidence="1">
    <location>
        <begin position="2147"/>
        <end position="2156"/>
    </location>
</feature>
<dbReference type="GO" id="GO:0016491">
    <property type="term" value="F:oxidoreductase activity"/>
    <property type="evidence" value="ECO:0007669"/>
    <property type="project" value="InterPro"/>
</dbReference>
<dbReference type="Proteomes" id="UP000272025">
    <property type="component" value="Unassembled WGS sequence"/>
</dbReference>
<evidence type="ECO:0000313" key="3">
    <source>
        <dbReference type="EMBL" id="ROT39918.1"/>
    </source>
</evidence>
<dbReference type="InterPro" id="IPR013154">
    <property type="entry name" value="ADH-like_N"/>
</dbReference>
<feature type="compositionally biased region" description="Basic and acidic residues" evidence="1">
    <location>
        <begin position="220"/>
        <end position="230"/>
    </location>
</feature>
<dbReference type="SUPFAM" id="SSF50129">
    <property type="entry name" value="GroES-like"/>
    <property type="match status" value="1"/>
</dbReference>
<dbReference type="InterPro" id="IPR020843">
    <property type="entry name" value="ER"/>
</dbReference>
<feature type="compositionally biased region" description="Low complexity" evidence="1">
    <location>
        <begin position="2099"/>
        <end position="2112"/>
    </location>
</feature>
<dbReference type="InterPro" id="IPR036291">
    <property type="entry name" value="NAD(P)-bd_dom_sf"/>
</dbReference>
<gene>
    <name evidence="3" type="ORF">SODALDRAFT_358334</name>
</gene>
<feature type="compositionally biased region" description="Polar residues" evidence="1">
    <location>
        <begin position="1425"/>
        <end position="1438"/>
    </location>
</feature>
<evidence type="ECO:0000259" key="2">
    <source>
        <dbReference type="SMART" id="SM00829"/>
    </source>
</evidence>
<dbReference type="CDD" id="cd05289">
    <property type="entry name" value="MDR_like_2"/>
    <property type="match status" value="1"/>
</dbReference>
<dbReference type="InterPro" id="IPR011032">
    <property type="entry name" value="GroES-like_sf"/>
</dbReference>
<feature type="region of interest" description="Disordered" evidence="1">
    <location>
        <begin position="1352"/>
        <end position="1455"/>
    </location>
</feature>
<dbReference type="Gene3D" id="3.40.50.720">
    <property type="entry name" value="NAD(P)-binding Rossmann-like Domain"/>
    <property type="match status" value="1"/>
</dbReference>
<evidence type="ECO:0000256" key="1">
    <source>
        <dbReference type="SAM" id="MobiDB-lite"/>
    </source>
</evidence>
<dbReference type="Pfam" id="PF08240">
    <property type="entry name" value="ADH_N"/>
    <property type="match status" value="1"/>
</dbReference>
<feature type="region of interest" description="Disordered" evidence="1">
    <location>
        <begin position="325"/>
        <end position="348"/>
    </location>
</feature>
<dbReference type="SUPFAM" id="SSF51735">
    <property type="entry name" value="NAD(P)-binding Rossmann-fold domains"/>
    <property type="match status" value="1"/>
</dbReference>
<sequence>MAQAKMPDAAELVRKVYWQFPPDSHDKTGELLMTKDYHGLFSHLEDLISSRVLDDVLKGNDGFRSLMGEVYGPRYPWLKYADLGAALWEEEQDREEEFIRQEVRRLGPAQLAATMADYDHDHEAVRLALGQKMDNRSSFLPQPSKDHEVPLAPTAGGPAPREPFPTEWTYRPTPEGTEPTYDPKTTWKHFVVGNRPSQDDIGAETTSSHVLAKHTVAQLDSEKENENEADKADEDDGIPKDWNSLPKHRDWNPNRFTTLDKILAPLPGGKPKTKARLDWEAEKMLEELCLLMKDIGLDSGKLKSSHVDKMLPEMRKMAEVRHPMVRGKEPVQQSKAAEGSSPHPEEPHTKAVYAKALLRRFGIRKTILDISSKETTPGNQGDVEMDDTGHHGTGDAPGHVDDVEMIDANVPSSTELPGPTAPELYDENWLINWLKDKGEAKSQDLKMMEYRGWRIHSPKIQLIRIKNFLADEDIDRTLGWKGHFAEIAVYLQHLLSVYKDEDWGWDLKEATLMLRTHWLYEQHHYGVRKLNLGFSEPVVFPQRLKAPTSVPPVAVADITSGDVQGNARPKPRYLLHRNPESVHDVDYQVPANILHSHFYLWYRQDDTRLWDIDVDDPLDPKPELVGSGQRGWTYRYFGYQPDFNMSHVADLQYVKCMALGPSETSRALRQEANFYLSNKDWVDKADGETIPDGHSARRFAAYRGAKRAALQQVLTHFNNDENIALANAFRRLVLPIPIRERERAEEEARKQIVYKPLALMQPPSGEKLDPLGFVYWHSHLLANHAKRAERARPLVERGHRERMKGSMQDGEPVTLPSANFLGPYKPSYLAGQEETQLALLKKLKGIRDLLKTAQRRAPRELLEQVLAHWDMGTKMEEPKDKAVTDELRRQSEVLKERGEAREHKEISERDLYWMRFLAGPSTNDALLDESRAYVPENRRMEVFAERIQALLADPWSGGVLANANVRRSVAEMKKAVNTIGTHGGTKPDMIYFVAQEVVYHGKLLADAGRLGFRQKGDEVTFSRPKYKYHPEMRIDWYSFKCPKSPDLDTLPPPATTPPLGWETAIAVAKHEKEVLKKDGDAATKGPSSAEVTALAFKIVAWRMGAAEAEARRTINETYERLVMEGAGGGGGSTFTAAVDSHRLQLYDMQDVWTDEVFCERAESGGPPVKYAAVARAAYPALFRGTDKLPLRGDVHHGEAVETVRAGLIRELSEAKNMLWPARQRFRPGEKTVMTLQREPVWEWARPGWRGMRRAPRRWFSLDRWPLHLQSPGRREEILKESETRSPLDADVVVSASGEASVSMSVPTEGHGAGHSGGSMSVATTMTKQTPAGDDVQVPFAGMDGPLTQTIQEVKKTVHGKRRRSSSAQSDEDSDLGQPIRNVLKPSGAFEPGRTGTLLADTPRKKAAIEDATVPLGQPEDDKGPGTTSWATSIWNPFRQSRETQPRRPPGYVGGPAIQLPAALPFEVPKSVPRSVASEWPLDVPGSDEEEQDGAEDGGGPAKKKVRLLVGAKAKSAKAKREDKKWNVQKVTGMWRRRQYSKHVANLLGHDDLGNAIMLALSGSRDDWLGKRDREKARESSLEEEGLGDSVVTFDVVGAGVSADLIERTADFDPNGKDEDPPRLTHLTHHLQAPPKMGIDMHAHLLQHIPSLPTMTTTMSTIPPTMKSLAAPEACGPEKYKVLQLPVPAITHPKHVLVRTYAGAIVIGDCQMVSGQVPVGPKPDFPAKLGIQGAGVVAAVGSDVTAFKVGDAVYGHGFTRPLLADPLPGFCSEYALTKEHCLLPKPPHLSFEDAAAQPAAAVAAYQAFRRGMAMAGWDSLEGKTVYVPAALSVTGSAAIYVAKNLLGAERVISTVSTPKLSLVDELLPSPNPHDGGPLVDQVIDYTAPGKLTDHVAPGSVDIMLNTQFDALRPGIPLVNPATGVIVSLASMPTADTLAGLVGGPDRVPFWMKWILGLAQYWYAFLLRGTNIHYAAVSGNPEIKEDLDVIGEAIARGKIKSVKRVVDLADVEGCDIHHLWVVCVAPPPVLVSGLPVFMSMKFSSTHAQPALNHHNPDLRLNSHLSRTSSPNRLPLATQQTNKKETAPPSSGTMVKRKRSCSELSSSTSCFSSPSRPDRMVTDSSPVSPVVAMSSRYFTPPHLPSRTMKRVRDNRPSEEEIHERTLNMLFSAQRPRQPDYPTAVGPPSPSPSPTPEMSHTHHPTTTRPTQRSLHSFWRINSTPRPSVSSPEPHVDPYSLSSGTNCEDCGAGLGLSGDCDGGAAAMDVDGYGYGYGVEADCTCSACGKRVCSHCSVTNLGQQRRCLRCAGPKVGRAGLPWSSSVSSSVW</sequence>
<feature type="compositionally biased region" description="Acidic residues" evidence="1">
    <location>
        <begin position="1485"/>
        <end position="1495"/>
    </location>
</feature>
<organism evidence="3 4">
    <name type="scientific">Sodiomyces alkalinus (strain CBS 110278 / VKM F-3762 / F11)</name>
    <name type="common">Alkaliphilic filamentous fungus</name>
    <dbReference type="NCBI Taxonomy" id="1314773"/>
    <lineage>
        <taxon>Eukaryota</taxon>
        <taxon>Fungi</taxon>
        <taxon>Dikarya</taxon>
        <taxon>Ascomycota</taxon>
        <taxon>Pezizomycotina</taxon>
        <taxon>Sordariomycetes</taxon>
        <taxon>Hypocreomycetidae</taxon>
        <taxon>Glomerellales</taxon>
        <taxon>Plectosphaerellaceae</taxon>
        <taxon>Sodiomyces</taxon>
    </lineage>
</organism>
<evidence type="ECO:0000313" key="4">
    <source>
        <dbReference type="Proteomes" id="UP000272025"/>
    </source>
</evidence>
<feature type="region of interest" description="Disordered" evidence="1">
    <location>
        <begin position="1477"/>
        <end position="1504"/>
    </location>
</feature>
<keyword evidence="4" id="KW-1185">Reference proteome</keyword>
<feature type="region of interest" description="Disordered" evidence="1">
    <location>
        <begin position="2046"/>
        <end position="2123"/>
    </location>
</feature>
<feature type="domain" description="Enoyl reductase (ER)" evidence="2">
    <location>
        <begin position="1675"/>
        <end position="1936"/>
    </location>
</feature>
<feature type="region of interest" description="Disordered" evidence="1">
    <location>
        <begin position="371"/>
        <end position="396"/>
    </location>
</feature>
<dbReference type="RefSeq" id="XP_028467724.1">
    <property type="nucleotide sequence ID" value="XM_028614093.1"/>
</dbReference>
<reference evidence="3 4" key="1">
    <citation type="journal article" date="2018" name="Mol. Ecol.">
        <title>The obligate alkalophilic soda-lake fungus Sodiomyces alkalinus has shifted to a protein diet.</title>
        <authorList>
            <person name="Grum-Grzhimaylo A.A."/>
            <person name="Falkoski D.L."/>
            <person name="van den Heuvel J."/>
            <person name="Valero-Jimenez C.A."/>
            <person name="Min B."/>
            <person name="Choi I.G."/>
            <person name="Lipzen A."/>
            <person name="Daum C.G."/>
            <person name="Aanen D.K."/>
            <person name="Tsang A."/>
            <person name="Henrissat B."/>
            <person name="Bilanenko E.N."/>
            <person name="de Vries R.P."/>
            <person name="van Kan J.A.L."/>
            <person name="Grigoriev I.V."/>
            <person name="Debets A.J.M."/>
        </authorList>
    </citation>
    <scope>NUCLEOTIDE SEQUENCE [LARGE SCALE GENOMIC DNA]</scope>
    <source>
        <strain evidence="3 4">F11</strain>
    </source>
</reference>
<feature type="region of interest" description="Disordered" evidence="1">
    <location>
        <begin position="2168"/>
        <end position="2209"/>
    </location>
</feature>